<comment type="similarity">
    <text evidence="2 6">Belongs to the Nudix hydrolase family.</text>
</comment>
<organism evidence="8 9">
    <name type="scientific">Aneurinibacillus thermoaerophilus</name>
    <dbReference type="NCBI Taxonomy" id="143495"/>
    <lineage>
        <taxon>Bacteria</taxon>
        <taxon>Bacillati</taxon>
        <taxon>Bacillota</taxon>
        <taxon>Bacilli</taxon>
        <taxon>Bacillales</taxon>
        <taxon>Paenibacillaceae</taxon>
        <taxon>Aneurinibacillus group</taxon>
        <taxon>Aneurinibacillus</taxon>
    </lineage>
</organism>
<keyword evidence="4 6" id="KW-0378">Hydrolase</keyword>
<dbReference type="PROSITE" id="PS00893">
    <property type="entry name" value="NUDIX_BOX"/>
    <property type="match status" value="1"/>
</dbReference>
<dbReference type="PROSITE" id="PS51462">
    <property type="entry name" value="NUDIX"/>
    <property type="match status" value="1"/>
</dbReference>
<name>A0A1G8BY39_ANETH</name>
<evidence type="ECO:0000259" key="7">
    <source>
        <dbReference type="PROSITE" id="PS51462"/>
    </source>
</evidence>
<dbReference type="AlphaFoldDB" id="A0A1G8BY39"/>
<dbReference type="InterPro" id="IPR000086">
    <property type="entry name" value="NUDIX_hydrolase_dom"/>
</dbReference>
<evidence type="ECO:0000256" key="1">
    <source>
        <dbReference type="ARBA" id="ARBA00001946"/>
    </source>
</evidence>
<dbReference type="EMBL" id="FNDE01000022">
    <property type="protein sequence ID" value="SDH38102.1"/>
    <property type="molecule type" value="Genomic_DNA"/>
</dbReference>
<dbReference type="PANTHER" id="PTHR43758:SF8">
    <property type="entry name" value="8-OXO-DGTP DIPHOSPHATASE YTKD-RELATED"/>
    <property type="match status" value="1"/>
</dbReference>
<evidence type="ECO:0000256" key="3">
    <source>
        <dbReference type="ARBA" id="ARBA00022723"/>
    </source>
</evidence>
<dbReference type="InterPro" id="IPR015797">
    <property type="entry name" value="NUDIX_hydrolase-like_dom_sf"/>
</dbReference>
<dbReference type="PANTHER" id="PTHR43758">
    <property type="entry name" value="7,8-DIHYDRO-8-OXOGUANINE TRIPHOSPHATASE"/>
    <property type="match status" value="1"/>
</dbReference>
<dbReference type="Gene3D" id="3.90.79.10">
    <property type="entry name" value="Nucleoside Triphosphate Pyrophosphohydrolase"/>
    <property type="match status" value="1"/>
</dbReference>
<sequence length="173" mass="19830">MKESGRKPESVVEMMMYYFYDRSGQFISLTFEQECFVPNAGHVLVLAFSGEDRQEIVLTRHKCRGWEVPGGKVEPGEKPEEAARRELLEETGVEAESLHWIGQYIIDSGPGAKKAVKNIYTGMVKEWGEIPEGFETLERSVFPLSLMPFQKDMSPFIQDNIFPLCRAYLEKQK</sequence>
<dbReference type="SUPFAM" id="SSF55811">
    <property type="entry name" value="Nudix"/>
    <property type="match status" value="1"/>
</dbReference>
<dbReference type="GO" id="GO:0016818">
    <property type="term" value="F:hydrolase activity, acting on acid anhydrides, in phosphorus-containing anhydrides"/>
    <property type="evidence" value="ECO:0007669"/>
    <property type="project" value="TreeGrafter"/>
</dbReference>
<dbReference type="InterPro" id="IPR020084">
    <property type="entry name" value="NUDIX_hydrolase_CS"/>
</dbReference>
<evidence type="ECO:0000256" key="4">
    <source>
        <dbReference type="ARBA" id="ARBA00022801"/>
    </source>
</evidence>
<dbReference type="InterPro" id="IPR020476">
    <property type="entry name" value="Nudix_hydrolase"/>
</dbReference>
<dbReference type="RefSeq" id="WP_091260732.1">
    <property type="nucleotide sequence ID" value="NZ_JARLVZ010000017.1"/>
</dbReference>
<comment type="cofactor">
    <cofactor evidence="1">
        <name>Mg(2+)</name>
        <dbReference type="ChEBI" id="CHEBI:18420"/>
    </cofactor>
</comment>
<keyword evidence="3" id="KW-0479">Metal-binding</keyword>
<reference evidence="8 9" key="1">
    <citation type="submission" date="2016-10" db="EMBL/GenBank/DDBJ databases">
        <authorList>
            <person name="de Groot N.N."/>
        </authorList>
    </citation>
    <scope>NUCLEOTIDE SEQUENCE [LARGE SCALE GENOMIC DNA]</scope>
    <source>
        <strain evidence="8 9">L 420-91</strain>
    </source>
</reference>
<accession>A0A1G8BY39</accession>
<keyword evidence="5" id="KW-0460">Magnesium</keyword>
<proteinExistence type="inferred from homology"/>
<feature type="domain" description="Nudix hydrolase" evidence="7">
    <location>
        <begin position="38"/>
        <end position="166"/>
    </location>
</feature>
<evidence type="ECO:0000313" key="9">
    <source>
        <dbReference type="Proteomes" id="UP000198956"/>
    </source>
</evidence>
<evidence type="ECO:0000256" key="5">
    <source>
        <dbReference type="ARBA" id="ARBA00022842"/>
    </source>
</evidence>
<gene>
    <name evidence="8" type="ORF">SAMN04489735_102224</name>
</gene>
<dbReference type="GO" id="GO:0046872">
    <property type="term" value="F:metal ion binding"/>
    <property type="evidence" value="ECO:0007669"/>
    <property type="project" value="UniProtKB-KW"/>
</dbReference>
<dbReference type="GO" id="GO:0005737">
    <property type="term" value="C:cytoplasm"/>
    <property type="evidence" value="ECO:0007669"/>
    <property type="project" value="TreeGrafter"/>
</dbReference>
<dbReference type="Proteomes" id="UP000198956">
    <property type="component" value="Unassembled WGS sequence"/>
</dbReference>
<evidence type="ECO:0000313" key="8">
    <source>
        <dbReference type="EMBL" id="SDH38102.1"/>
    </source>
</evidence>
<dbReference type="PRINTS" id="PR00502">
    <property type="entry name" value="NUDIXFAMILY"/>
</dbReference>
<dbReference type="OrthoDB" id="9131041at2"/>
<protein>
    <submittedName>
        <fullName evidence="8">8-oxo-dGTP diphosphatase</fullName>
    </submittedName>
</protein>
<evidence type="ECO:0000256" key="6">
    <source>
        <dbReference type="RuleBase" id="RU003476"/>
    </source>
</evidence>
<dbReference type="Pfam" id="PF00293">
    <property type="entry name" value="NUDIX"/>
    <property type="match status" value="1"/>
</dbReference>
<evidence type="ECO:0000256" key="2">
    <source>
        <dbReference type="ARBA" id="ARBA00005582"/>
    </source>
</evidence>